<dbReference type="EMBL" id="SSTE01013576">
    <property type="protein sequence ID" value="KAA0046980.1"/>
    <property type="molecule type" value="Genomic_DNA"/>
</dbReference>
<feature type="region of interest" description="Disordered" evidence="1">
    <location>
        <begin position="281"/>
        <end position="302"/>
    </location>
</feature>
<evidence type="ECO:0000256" key="2">
    <source>
        <dbReference type="SAM" id="Phobius"/>
    </source>
</evidence>
<name>A0A5D3C0D6_CUCMM</name>
<accession>A0A5D3C0D6</accession>
<dbReference type="EMBL" id="SSTD01014035">
    <property type="protein sequence ID" value="TYK04805.1"/>
    <property type="molecule type" value="Genomic_DNA"/>
</dbReference>
<feature type="compositionally biased region" description="Low complexity" evidence="1">
    <location>
        <begin position="281"/>
        <end position="290"/>
    </location>
</feature>
<evidence type="ECO:0000256" key="1">
    <source>
        <dbReference type="SAM" id="MobiDB-lite"/>
    </source>
</evidence>
<organism evidence="4 6">
    <name type="scientific">Cucumis melo var. makuwa</name>
    <name type="common">Oriental melon</name>
    <dbReference type="NCBI Taxonomy" id="1194695"/>
    <lineage>
        <taxon>Eukaryota</taxon>
        <taxon>Viridiplantae</taxon>
        <taxon>Streptophyta</taxon>
        <taxon>Embryophyta</taxon>
        <taxon>Tracheophyta</taxon>
        <taxon>Spermatophyta</taxon>
        <taxon>Magnoliopsida</taxon>
        <taxon>eudicotyledons</taxon>
        <taxon>Gunneridae</taxon>
        <taxon>Pentapetalae</taxon>
        <taxon>rosids</taxon>
        <taxon>fabids</taxon>
        <taxon>Cucurbitales</taxon>
        <taxon>Cucurbitaceae</taxon>
        <taxon>Benincaseae</taxon>
        <taxon>Cucumis</taxon>
    </lineage>
</organism>
<sequence length="326" mass="35553">MPTVATRFTSMATAGVGVITNRFRKPPPVQSSEQLLCNSTRPVSVLTSSSSLSLKPFFTYETELVMEAGEPVPRLVFDRVPNLEESKEATADLKEVLDAMYLESEPPFSSEISLPLHSEIVGDGPGVKHVHQAFRLLCNSPEIQNAVASAAADQKVYEAVLENSEVKKLIQSYQISSDTNEEKDEENVIQEEESKASEMKMSRNRKDFVVKMVKNILSHLPGLFGSSVVENSSGSDSKENSTMKGGNFGSGFVEKLRNLKNSVVEMVTKIPNYLPNFHGSSSSASESVSGSDHKENSQSSVPELDIGTSLTGLAIMVIMIVVFKRV</sequence>
<evidence type="ECO:0000313" key="4">
    <source>
        <dbReference type="EMBL" id="TYK04805.1"/>
    </source>
</evidence>
<dbReference type="PANTHER" id="PTHR33625">
    <property type="entry name" value="OS08G0179900 PROTEIN"/>
    <property type="match status" value="1"/>
</dbReference>
<keyword evidence="2" id="KW-0472">Membrane</keyword>
<reference evidence="5 6" key="1">
    <citation type="submission" date="2019-08" db="EMBL/GenBank/DDBJ databases">
        <title>Draft genome sequences of two oriental melons (Cucumis melo L. var makuwa).</title>
        <authorList>
            <person name="Kwon S.-Y."/>
        </authorList>
    </citation>
    <scope>NUCLEOTIDE SEQUENCE [LARGE SCALE GENOMIC DNA]</scope>
    <source>
        <strain evidence="6">cv. Chang Bougi</strain>
        <strain evidence="5">cv. SW 3</strain>
        <tissue evidence="4">Leaf</tissue>
    </source>
</reference>
<dbReference type="Proteomes" id="UP000321393">
    <property type="component" value="Unassembled WGS sequence"/>
</dbReference>
<dbReference type="Proteomes" id="UP000321947">
    <property type="component" value="Unassembled WGS sequence"/>
</dbReference>
<protein>
    <submittedName>
        <fullName evidence="4">Uncharacterized protein</fullName>
    </submittedName>
</protein>
<gene>
    <name evidence="4" type="ORF">E5676_scaffold68G001290</name>
    <name evidence="3" type="ORF">E6C27_scaffold230G001660</name>
</gene>
<dbReference type="PANTHER" id="PTHR33625:SF4">
    <property type="entry name" value="OS08G0179900 PROTEIN"/>
    <property type="match status" value="1"/>
</dbReference>
<dbReference type="STRING" id="1194695.A0A5D3C0D6"/>
<feature type="transmembrane region" description="Helical" evidence="2">
    <location>
        <begin position="306"/>
        <end position="323"/>
    </location>
</feature>
<comment type="caution">
    <text evidence="4">The sequence shown here is derived from an EMBL/GenBank/DDBJ whole genome shotgun (WGS) entry which is preliminary data.</text>
</comment>
<evidence type="ECO:0000313" key="6">
    <source>
        <dbReference type="Proteomes" id="UP000321947"/>
    </source>
</evidence>
<keyword evidence="2" id="KW-0812">Transmembrane</keyword>
<dbReference type="AlphaFoldDB" id="A0A5D3C0D6"/>
<evidence type="ECO:0000313" key="3">
    <source>
        <dbReference type="EMBL" id="KAA0046980.1"/>
    </source>
</evidence>
<proteinExistence type="predicted"/>
<keyword evidence="2" id="KW-1133">Transmembrane helix</keyword>
<dbReference type="OrthoDB" id="659599at2759"/>
<evidence type="ECO:0000313" key="5">
    <source>
        <dbReference type="Proteomes" id="UP000321393"/>
    </source>
</evidence>